<keyword evidence="2" id="KW-1185">Reference proteome</keyword>
<comment type="caution">
    <text evidence="1">The sequence shown here is derived from an EMBL/GenBank/DDBJ whole genome shotgun (WGS) entry which is preliminary data.</text>
</comment>
<dbReference type="EMBL" id="LXQA010224893">
    <property type="protein sequence ID" value="MCI35586.1"/>
    <property type="molecule type" value="Genomic_DNA"/>
</dbReference>
<evidence type="ECO:0008006" key="3">
    <source>
        <dbReference type="Google" id="ProtNLM"/>
    </source>
</evidence>
<dbReference type="AlphaFoldDB" id="A0A392RIE3"/>
<evidence type="ECO:0000313" key="2">
    <source>
        <dbReference type="Proteomes" id="UP000265520"/>
    </source>
</evidence>
<dbReference type="Proteomes" id="UP000265520">
    <property type="component" value="Unassembled WGS sequence"/>
</dbReference>
<organism evidence="1 2">
    <name type="scientific">Trifolium medium</name>
    <dbReference type="NCBI Taxonomy" id="97028"/>
    <lineage>
        <taxon>Eukaryota</taxon>
        <taxon>Viridiplantae</taxon>
        <taxon>Streptophyta</taxon>
        <taxon>Embryophyta</taxon>
        <taxon>Tracheophyta</taxon>
        <taxon>Spermatophyta</taxon>
        <taxon>Magnoliopsida</taxon>
        <taxon>eudicotyledons</taxon>
        <taxon>Gunneridae</taxon>
        <taxon>Pentapetalae</taxon>
        <taxon>rosids</taxon>
        <taxon>fabids</taxon>
        <taxon>Fabales</taxon>
        <taxon>Fabaceae</taxon>
        <taxon>Papilionoideae</taxon>
        <taxon>50 kb inversion clade</taxon>
        <taxon>NPAAA clade</taxon>
        <taxon>Hologalegina</taxon>
        <taxon>IRL clade</taxon>
        <taxon>Trifolieae</taxon>
        <taxon>Trifolium</taxon>
    </lineage>
</organism>
<name>A0A392RIE3_9FABA</name>
<sequence>MHFGNANCRHCGNTPETTMHVLRDCPMAMMCNRGEVAGAVVYCLSLSLDVEK</sequence>
<accession>A0A392RIE3</accession>
<evidence type="ECO:0000313" key="1">
    <source>
        <dbReference type="EMBL" id="MCI35586.1"/>
    </source>
</evidence>
<protein>
    <recommendedName>
        <fullName evidence="3">Reverse transcriptase zinc-binding domain-containing protein</fullName>
    </recommendedName>
</protein>
<reference evidence="1 2" key="1">
    <citation type="journal article" date="2018" name="Front. Plant Sci.">
        <title>Red Clover (Trifolium pratense) and Zigzag Clover (T. medium) - A Picture of Genomic Similarities and Differences.</title>
        <authorList>
            <person name="Dluhosova J."/>
            <person name="Istvanek J."/>
            <person name="Nedelnik J."/>
            <person name="Repkova J."/>
        </authorList>
    </citation>
    <scope>NUCLEOTIDE SEQUENCE [LARGE SCALE GENOMIC DNA]</scope>
    <source>
        <strain evidence="2">cv. 10/8</strain>
        <tissue evidence="1">Leaf</tissue>
    </source>
</reference>
<proteinExistence type="predicted"/>